<sequence>MTANTIALKAVISGSYRRHFTEMLALKASLEAEQVGVLAPVSETVINPTDEFVLLDIDPTTDPRTLQDSIFAMIRHSTFIVVANIDGYLGAAATMEIGYAIAQGVQVLTHEPVSDPNLAGYTRPIGEVFPLLPTRYSATLAALKEKHEAVA</sequence>
<evidence type="ECO:0000313" key="1">
    <source>
        <dbReference type="EMBL" id="MBB2968424.1"/>
    </source>
</evidence>
<reference evidence="1 2" key="1">
    <citation type="submission" date="2020-08" db="EMBL/GenBank/DDBJ databases">
        <title>Sequencing the genomes of 1000 actinobacteria strains.</title>
        <authorList>
            <person name="Klenk H.-P."/>
        </authorList>
    </citation>
    <scope>NUCLEOTIDE SEQUENCE [LARGE SCALE GENOMIC DNA]</scope>
    <source>
        <strain evidence="1 2">DSM 20146</strain>
    </source>
</reference>
<evidence type="ECO:0008006" key="3">
    <source>
        <dbReference type="Google" id="ProtNLM"/>
    </source>
</evidence>
<dbReference type="EMBL" id="JACHVP010000003">
    <property type="protein sequence ID" value="MBB2968424.1"/>
    <property type="molecule type" value="Genomic_DNA"/>
</dbReference>
<evidence type="ECO:0000313" key="2">
    <source>
        <dbReference type="Proteomes" id="UP000538196"/>
    </source>
</evidence>
<keyword evidence="2" id="KW-1185">Reference proteome</keyword>
<gene>
    <name evidence="1" type="ORF">FHX33_003194</name>
</gene>
<protein>
    <recommendedName>
        <fullName evidence="3">Nucleoside 2-deoxyribosyltransferase</fullName>
    </recommendedName>
</protein>
<dbReference type="RefSeq" id="WP_039921582.1">
    <property type="nucleotide sequence ID" value="NZ_JACHVP010000003.1"/>
</dbReference>
<dbReference type="Proteomes" id="UP000538196">
    <property type="component" value="Unassembled WGS sequence"/>
</dbReference>
<organism evidence="1 2">
    <name type="scientific">Leifsonia aquatica</name>
    <name type="common">Corynebacterium aquaticum</name>
    <dbReference type="NCBI Taxonomy" id="144185"/>
    <lineage>
        <taxon>Bacteria</taxon>
        <taxon>Bacillati</taxon>
        <taxon>Actinomycetota</taxon>
        <taxon>Actinomycetes</taxon>
        <taxon>Micrococcales</taxon>
        <taxon>Microbacteriaceae</taxon>
        <taxon>Leifsonia</taxon>
    </lineage>
</organism>
<accession>A0A7W4YL91</accession>
<comment type="caution">
    <text evidence="1">The sequence shown here is derived from an EMBL/GenBank/DDBJ whole genome shotgun (WGS) entry which is preliminary data.</text>
</comment>
<name>A0A7W4YL91_LEIAQ</name>
<dbReference type="AlphaFoldDB" id="A0A7W4YL91"/>
<proteinExistence type="predicted"/>